<keyword evidence="3" id="KW-1133">Transmembrane helix</keyword>
<evidence type="ECO:0000313" key="5">
    <source>
        <dbReference type="Proteomes" id="UP001620626"/>
    </source>
</evidence>
<proteinExistence type="predicted"/>
<comment type="caution">
    <text evidence="4">The sequence shown here is derived from an EMBL/GenBank/DDBJ whole genome shotgun (WGS) entry which is preliminary data.</text>
</comment>
<evidence type="ECO:0000256" key="1">
    <source>
        <dbReference type="SAM" id="Coils"/>
    </source>
</evidence>
<feature type="transmembrane region" description="Helical" evidence="3">
    <location>
        <begin position="12"/>
        <end position="41"/>
    </location>
</feature>
<evidence type="ECO:0000256" key="3">
    <source>
        <dbReference type="SAM" id="Phobius"/>
    </source>
</evidence>
<reference evidence="4 5" key="1">
    <citation type="submission" date="2024-10" db="EMBL/GenBank/DDBJ databases">
        <authorList>
            <person name="Kim D."/>
        </authorList>
    </citation>
    <scope>NUCLEOTIDE SEQUENCE [LARGE SCALE GENOMIC DNA]</scope>
    <source>
        <strain evidence="4">BH-2024</strain>
    </source>
</reference>
<name>A0ABD2M1A2_9BILA</name>
<keyword evidence="1" id="KW-0175">Coiled coil</keyword>
<dbReference type="Proteomes" id="UP001620626">
    <property type="component" value="Unassembled WGS sequence"/>
</dbReference>
<sequence>MLVEFWEPETPVAFISPLVLVVVLHSSASCCGVFPLSYFVANEMVAQNARSSVQGLRTVFCAAIGGNWNLFVRPLLETKNRTMAEIENKIAEMMAQKSKHREEKRDRKTNFVLAMPLNCREEHDDDGNHCENGHRSETETARVGRKKAGQRAPMEIGGGRGGGDVIKHRL</sequence>
<keyword evidence="3" id="KW-0812">Transmembrane</keyword>
<dbReference type="AlphaFoldDB" id="A0ABD2M1A2"/>
<organism evidence="4 5">
    <name type="scientific">Heterodera trifolii</name>
    <dbReference type="NCBI Taxonomy" id="157864"/>
    <lineage>
        <taxon>Eukaryota</taxon>
        <taxon>Metazoa</taxon>
        <taxon>Ecdysozoa</taxon>
        <taxon>Nematoda</taxon>
        <taxon>Chromadorea</taxon>
        <taxon>Rhabditida</taxon>
        <taxon>Tylenchina</taxon>
        <taxon>Tylenchomorpha</taxon>
        <taxon>Tylenchoidea</taxon>
        <taxon>Heteroderidae</taxon>
        <taxon>Heteroderinae</taxon>
        <taxon>Heterodera</taxon>
    </lineage>
</organism>
<dbReference type="EMBL" id="JBICBT010000192">
    <property type="protein sequence ID" value="KAL3121251.1"/>
    <property type="molecule type" value="Genomic_DNA"/>
</dbReference>
<keyword evidence="5" id="KW-1185">Reference proteome</keyword>
<keyword evidence="3" id="KW-0472">Membrane</keyword>
<feature type="compositionally biased region" description="Basic and acidic residues" evidence="2">
    <location>
        <begin position="124"/>
        <end position="142"/>
    </location>
</feature>
<accession>A0ABD2M1A2</accession>
<evidence type="ECO:0000256" key="2">
    <source>
        <dbReference type="SAM" id="MobiDB-lite"/>
    </source>
</evidence>
<protein>
    <submittedName>
        <fullName evidence="4">Uncharacterized protein</fullName>
    </submittedName>
</protein>
<evidence type="ECO:0000313" key="4">
    <source>
        <dbReference type="EMBL" id="KAL3121251.1"/>
    </source>
</evidence>
<feature type="region of interest" description="Disordered" evidence="2">
    <location>
        <begin position="124"/>
        <end position="170"/>
    </location>
</feature>
<gene>
    <name evidence="4" type="ORF">niasHT_000404</name>
</gene>
<feature type="coiled-coil region" evidence="1">
    <location>
        <begin position="76"/>
        <end position="103"/>
    </location>
</feature>